<evidence type="ECO:0000313" key="3">
    <source>
        <dbReference type="Proteomes" id="UP000887540"/>
    </source>
</evidence>
<feature type="region of interest" description="Disordered" evidence="1">
    <location>
        <begin position="59"/>
        <end position="84"/>
    </location>
</feature>
<keyword evidence="2" id="KW-0732">Signal</keyword>
<feature type="compositionally biased region" description="Low complexity" evidence="1">
    <location>
        <begin position="154"/>
        <end position="171"/>
    </location>
</feature>
<evidence type="ECO:0000256" key="1">
    <source>
        <dbReference type="SAM" id="MobiDB-lite"/>
    </source>
</evidence>
<proteinExistence type="predicted"/>
<feature type="compositionally biased region" description="Low complexity" evidence="1">
    <location>
        <begin position="61"/>
        <end position="75"/>
    </location>
</feature>
<name>A0A914DSM1_9BILA</name>
<sequence>MTFTQLLIVSILLFEINFILAQVNNPTSQAGLTNTRCFAPFISLDCIKSTVAPSNVVTTPAQASDTSATGTASTSNDTNQQPIENLSSQTLGSSQDLLTSLSLATTTVIPTSNATVQDVIAGSSSVETLSTTTPSTINLSSTIISIIQVNNDTSSNSTSSSVSVETTQQQNEDPQQVTTATSQLYNLQKAVDMLQDVPNNATSNDSQIVQTMAQATNATPAAIPSDNKTTMAMTPTCLNGFQQTYSNVVPPENDLGSFNIVIASQYFLDLPTCQSFCARPRNNSQCVGFMYDPINGGACTLFMYKLGGFTSAENSSVVVYERC</sequence>
<reference evidence="4" key="1">
    <citation type="submission" date="2022-11" db="UniProtKB">
        <authorList>
            <consortium name="WormBaseParasite"/>
        </authorList>
    </citation>
    <scope>IDENTIFICATION</scope>
</reference>
<dbReference type="WBParaSite" id="ACRNAN_scaffold36.g20270.t1">
    <property type="protein sequence ID" value="ACRNAN_scaffold36.g20270.t1"/>
    <property type="gene ID" value="ACRNAN_scaffold36.g20270"/>
</dbReference>
<feature type="region of interest" description="Disordered" evidence="1">
    <location>
        <begin position="154"/>
        <end position="179"/>
    </location>
</feature>
<evidence type="ECO:0000313" key="4">
    <source>
        <dbReference type="WBParaSite" id="ACRNAN_scaffold36.g20270.t1"/>
    </source>
</evidence>
<feature type="chain" id="PRO_5038123324" evidence="2">
    <location>
        <begin position="22"/>
        <end position="323"/>
    </location>
</feature>
<evidence type="ECO:0000256" key="2">
    <source>
        <dbReference type="SAM" id="SignalP"/>
    </source>
</evidence>
<feature type="signal peptide" evidence="2">
    <location>
        <begin position="1"/>
        <end position="21"/>
    </location>
</feature>
<accession>A0A914DSM1</accession>
<organism evidence="3 4">
    <name type="scientific">Acrobeloides nanus</name>
    <dbReference type="NCBI Taxonomy" id="290746"/>
    <lineage>
        <taxon>Eukaryota</taxon>
        <taxon>Metazoa</taxon>
        <taxon>Ecdysozoa</taxon>
        <taxon>Nematoda</taxon>
        <taxon>Chromadorea</taxon>
        <taxon>Rhabditida</taxon>
        <taxon>Tylenchina</taxon>
        <taxon>Cephalobomorpha</taxon>
        <taxon>Cephaloboidea</taxon>
        <taxon>Cephalobidae</taxon>
        <taxon>Acrobeloides</taxon>
    </lineage>
</organism>
<dbReference type="AlphaFoldDB" id="A0A914DSM1"/>
<keyword evidence="3" id="KW-1185">Reference proteome</keyword>
<protein>
    <submittedName>
        <fullName evidence="4">Apple domain-containing protein</fullName>
    </submittedName>
</protein>
<dbReference type="Proteomes" id="UP000887540">
    <property type="component" value="Unplaced"/>
</dbReference>